<reference evidence="1" key="1">
    <citation type="journal article" date="2019" name="Environ. Microbiol.">
        <title>Fungal ecological strategies reflected in gene transcription - a case study of two litter decomposers.</title>
        <authorList>
            <person name="Barbi F."/>
            <person name="Kohler A."/>
            <person name="Barry K."/>
            <person name="Baskaran P."/>
            <person name="Daum C."/>
            <person name="Fauchery L."/>
            <person name="Ihrmark K."/>
            <person name="Kuo A."/>
            <person name="LaButti K."/>
            <person name="Lipzen A."/>
            <person name="Morin E."/>
            <person name="Grigoriev I.V."/>
            <person name="Henrissat B."/>
            <person name="Lindahl B."/>
            <person name="Martin F."/>
        </authorList>
    </citation>
    <scope>NUCLEOTIDE SEQUENCE</scope>
    <source>
        <strain evidence="1">JB14</strain>
    </source>
</reference>
<dbReference type="EMBL" id="ML769644">
    <property type="protein sequence ID" value="KAE9390861.1"/>
    <property type="molecule type" value="Genomic_DNA"/>
</dbReference>
<evidence type="ECO:0008006" key="3">
    <source>
        <dbReference type="Google" id="ProtNLM"/>
    </source>
</evidence>
<evidence type="ECO:0000313" key="2">
    <source>
        <dbReference type="Proteomes" id="UP000799118"/>
    </source>
</evidence>
<sequence>MSETQWGPGAYQHCFHRLRNVLLNNCTCTTQYRSVRKLEGYGILTFSRNFSRTSAQDSSMKSEYVAPDARELSFGIVYLGAFPGQYAIQTENSIDSNATKSASVHRLVDVVLRLIFIECLPTVDISNHNFPTILMQSNPTNVLTRVCACWTQLAHSTPELWRRIQIDFVDYPNLFPLELWYKRSMACPLYMEMIIEEPCFASHHWYSSLGDLDERKQQVICLRFHEAFDMLPCARLHHLGLRGVGIHFTMTRLAPDITSSMTRALRKCTSLRSLILTNGLTFDGIICLPSPSRSSITLPSLHKLETSLGVSPDYLAYFHANNLVDLTLHLMARTGVQDMLSVFFDFVNCGCRLEYFTLIYAYSPSAGQIIGLFRMFPMLKSFTFIEGNEQEARCHDPFLNEDVFESLTWTSESTPPLLPMLQSLTANGMSTYPMTRDSCDAAMEFMESRVNRGLMKVAFEIETDQQNNILERLEKLRKLGMDVSGVNVFYKPPI</sequence>
<name>A0A6A4GYM1_9AGAR</name>
<dbReference type="AlphaFoldDB" id="A0A6A4GYM1"/>
<accession>A0A6A4GYM1</accession>
<organism evidence="1 2">
    <name type="scientific">Gymnopus androsaceus JB14</name>
    <dbReference type="NCBI Taxonomy" id="1447944"/>
    <lineage>
        <taxon>Eukaryota</taxon>
        <taxon>Fungi</taxon>
        <taxon>Dikarya</taxon>
        <taxon>Basidiomycota</taxon>
        <taxon>Agaricomycotina</taxon>
        <taxon>Agaricomycetes</taxon>
        <taxon>Agaricomycetidae</taxon>
        <taxon>Agaricales</taxon>
        <taxon>Marasmiineae</taxon>
        <taxon>Omphalotaceae</taxon>
        <taxon>Gymnopus</taxon>
    </lineage>
</organism>
<evidence type="ECO:0000313" key="1">
    <source>
        <dbReference type="EMBL" id="KAE9390861.1"/>
    </source>
</evidence>
<protein>
    <recommendedName>
        <fullName evidence="3">F-box domain-containing protein</fullName>
    </recommendedName>
</protein>
<proteinExistence type="predicted"/>
<dbReference type="OrthoDB" id="2881073at2759"/>
<dbReference type="Proteomes" id="UP000799118">
    <property type="component" value="Unassembled WGS sequence"/>
</dbReference>
<keyword evidence="2" id="KW-1185">Reference proteome</keyword>
<gene>
    <name evidence="1" type="ORF">BT96DRAFT_980108</name>
</gene>